<evidence type="ECO:0000256" key="5">
    <source>
        <dbReference type="ARBA" id="ARBA00022970"/>
    </source>
</evidence>
<reference evidence="10" key="1">
    <citation type="submission" date="2018-05" db="EMBL/GenBank/DDBJ databases">
        <authorList>
            <person name="Lanie J.A."/>
            <person name="Ng W.-L."/>
            <person name="Kazmierczak K.M."/>
            <person name="Andrzejewski T.M."/>
            <person name="Davidsen T.M."/>
            <person name="Wayne K.J."/>
            <person name="Tettelin H."/>
            <person name="Glass J.I."/>
            <person name="Rusch D."/>
            <person name="Podicherti R."/>
            <person name="Tsui H.-C.T."/>
            <person name="Winkler M.E."/>
        </authorList>
    </citation>
    <scope>NUCLEOTIDE SEQUENCE</scope>
</reference>
<keyword evidence="3" id="KW-1003">Cell membrane</keyword>
<evidence type="ECO:0000256" key="4">
    <source>
        <dbReference type="ARBA" id="ARBA00022692"/>
    </source>
</evidence>
<feature type="transmembrane region" description="Helical" evidence="9">
    <location>
        <begin position="65"/>
        <end position="83"/>
    </location>
</feature>
<evidence type="ECO:0000256" key="6">
    <source>
        <dbReference type="ARBA" id="ARBA00022989"/>
    </source>
</evidence>
<keyword evidence="4 9" id="KW-0812">Transmembrane</keyword>
<dbReference type="GO" id="GO:0005886">
    <property type="term" value="C:plasma membrane"/>
    <property type="evidence" value="ECO:0007669"/>
    <property type="project" value="UniProtKB-SubCell"/>
</dbReference>
<dbReference type="PANTHER" id="PTHR11795">
    <property type="entry name" value="BRANCHED-CHAIN AMINO ACID TRANSPORT SYSTEM PERMEASE PROTEIN LIVH"/>
    <property type="match status" value="1"/>
</dbReference>
<evidence type="ECO:0000256" key="8">
    <source>
        <dbReference type="ARBA" id="ARBA00037998"/>
    </source>
</evidence>
<proteinExistence type="inferred from homology"/>
<keyword evidence="5" id="KW-0029">Amino-acid transport</keyword>
<dbReference type="GO" id="GO:0006865">
    <property type="term" value="P:amino acid transport"/>
    <property type="evidence" value="ECO:0007669"/>
    <property type="project" value="UniProtKB-KW"/>
</dbReference>
<protein>
    <recommendedName>
        <fullName evidence="11">Branched-chain amino acid ABC transporter permease</fullName>
    </recommendedName>
</protein>
<comment type="similarity">
    <text evidence="8">Belongs to the binding-protein-dependent transport system permease family. LivHM subfamily.</text>
</comment>
<dbReference type="GO" id="GO:0022857">
    <property type="term" value="F:transmembrane transporter activity"/>
    <property type="evidence" value="ECO:0007669"/>
    <property type="project" value="InterPro"/>
</dbReference>
<keyword evidence="7 9" id="KW-0472">Membrane</keyword>
<gene>
    <name evidence="10" type="ORF">METZ01_LOCUS245237</name>
</gene>
<accession>A0A382I0L5</accession>
<dbReference type="InterPro" id="IPR052157">
    <property type="entry name" value="BCAA_transport_permease"/>
</dbReference>
<feature type="transmembrane region" description="Helical" evidence="9">
    <location>
        <begin position="95"/>
        <end position="116"/>
    </location>
</feature>
<name>A0A382I0L5_9ZZZZ</name>
<dbReference type="CDD" id="cd06582">
    <property type="entry name" value="TM_PBP1_LivH_like"/>
    <property type="match status" value="1"/>
</dbReference>
<evidence type="ECO:0000313" key="10">
    <source>
        <dbReference type="EMBL" id="SVB92383.1"/>
    </source>
</evidence>
<evidence type="ECO:0000256" key="9">
    <source>
        <dbReference type="SAM" id="Phobius"/>
    </source>
</evidence>
<evidence type="ECO:0000256" key="3">
    <source>
        <dbReference type="ARBA" id="ARBA00022475"/>
    </source>
</evidence>
<evidence type="ECO:0000256" key="2">
    <source>
        <dbReference type="ARBA" id="ARBA00022448"/>
    </source>
</evidence>
<feature type="transmembrane region" description="Helical" evidence="9">
    <location>
        <begin position="39"/>
        <end position="59"/>
    </location>
</feature>
<evidence type="ECO:0008006" key="11">
    <source>
        <dbReference type="Google" id="ProtNLM"/>
    </source>
</evidence>
<feature type="non-terminal residue" evidence="10">
    <location>
        <position position="184"/>
    </location>
</feature>
<dbReference type="EMBL" id="UINC01064078">
    <property type="protein sequence ID" value="SVB92383.1"/>
    <property type="molecule type" value="Genomic_DNA"/>
</dbReference>
<dbReference type="InterPro" id="IPR001851">
    <property type="entry name" value="ABC_transp_permease"/>
</dbReference>
<dbReference type="PANTHER" id="PTHR11795:SF445">
    <property type="entry name" value="AMINO ACID ABC TRANSPORTER PERMEASE PROTEIN"/>
    <property type="match status" value="1"/>
</dbReference>
<organism evidence="10">
    <name type="scientific">marine metagenome</name>
    <dbReference type="NCBI Taxonomy" id="408172"/>
    <lineage>
        <taxon>unclassified sequences</taxon>
        <taxon>metagenomes</taxon>
        <taxon>ecological metagenomes</taxon>
    </lineage>
</organism>
<keyword evidence="2" id="KW-0813">Transport</keyword>
<dbReference type="AlphaFoldDB" id="A0A382I0L5"/>
<sequence>MTFEIILQALISGLLMGFIYALVAAGLSLIFGLMEIVNFAHGEFMMLSMYITFWCYALFAIDPILSIPICIVVMFLIGVATHYSIIRHILNAPMLVQITATFGLAIFLRSLAQFLWSADYRVINDPIVGGRIEIMGIYLGIPQVVASVGCLLAFGFLYLFVNRTETGMALQATAQDREAAGLMG</sequence>
<feature type="transmembrane region" description="Helical" evidence="9">
    <location>
        <begin position="136"/>
        <end position="161"/>
    </location>
</feature>
<keyword evidence="6 9" id="KW-1133">Transmembrane helix</keyword>
<evidence type="ECO:0000256" key="7">
    <source>
        <dbReference type="ARBA" id="ARBA00023136"/>
    </source>
</evidence>
<dbReference type="Pfam" id="PF02653">
    <property type="entry name" value="BPD_transp_2"/>
    <property type="match status" value="1"/>
</dbReference>
<evidence type="ECO:0000256" key="1">
    <source>
        <dbReference type="ARBA" id="ARBA00004651"/>
    </source>
</evidence>
<feature type="transmembrane region" description="Helical" evidence="9">
    <location>
        <begin position="6"/>
        <end position="32"/>
    </location>
</feature>
<comment type="subcellular location">
    <subcellularLocation>
        <location evidence="1">Cell membrane</location>
        <topology evidence="1">Multi-pass membrane protein</topology>
    </subcellularLocation>
</comment>